<dbReference type="Proteomes" id="UP000178114">
    <property type="component" value="Unassembled WGS sequence"/>
</dbReference>
<protein>
    <submittedName>
        <fullName evidence="1">Uncharacterized protein</fullName>
    </submittedName>
</protein>
<dbReference type="AlphaFoldDB" id="A0A1F5WZJ0"/>
<accession>A0A1F5WZJ0</accession>
<proteinExistence type="predicted"/>
<dbReference type="InterPro" id="IPR036498">
    <property type="entry name" value="Nfu/NifU_N_sf"/>
</dbReference>
<organism evidence="1 2">
    <name type="scientific">Candidatus Giovannonibacteria bacterium RIFCSPLOWO2_01_FULL_45_34</name>
    <dbReference type="NCBI Taxonomy" id="1798351"/>
    <lineage>
        <taxon>Bacteria</taxon>
        <taxon>Candidatus Giovannoniibacteriota</taxon>
    </lineage>
</organism>
<reference evidence="1 2" key="1">
    <citation type="journal article" date="2016" name="Nat. Commun.">
        <title>Thousands of microbial genomes shed light on interconnected biogeochemical processes in an aquifer system.</title>
        <authorList>
            <person name="Anantharaman K."/>
            <person name="Brown C.T."/>
            <person name="Hug L.A."/>
            <person name="Sharon I."/>
            <person name="Castelle C.J."/>
            <person name="Probst A.J."/>
            <person name="Thomas B.C."/>
            <person name="Singh A."/>
            <person name="Wilkins M.J."/>
            <person name="Karaoz U."/>
            <person name="Brodie E.L."/>
            <person name="Williams K.H."/>
            <person name="Hubbard S.S."/>
            <person name="Banfield J.F."/>
        </authorList>
    </citation>
    <scope>NUCLEOTIDE SEQUENCE [LARGE SCALE GENOMIC DNA]</scope>
</reference>
<gene>
    <name evidence="1" type="ORF">A2930_03270</name>
</gene>
<name>A0A1F5WZJ0_9BACT</name>
<evidence type="ECO:0000313" key="1">
    <source>
        <dbReference type="EMBL" id="OGF81050.1"/>
    </source>
</evidence>
<dbReference type="SUPFAM" id="SSF110836">
    <property type="entry name" value="Hypothetical protein SAV1430"/>
    <property type="match status" value="1"/>
</dbReference>
<dbReference type="Gene3D" id="3.30.1370.70">
    <property type="entry name" value="Scaffold protein Nfu/NifU, N-terminal domain"/>
    <property type="match status" value="1"/>
</dbReference>
<dbReference type="EMBL" id="MFID01000019">
    <property type="protein sequence ID" value="OGF81050.1"/>
    <property type="molecule type" value="Genomic_DNA"/>
</dbReference>
<evidence type="ECO:0000313" key="2">
    <source>
        <dbReference type="Proteomes" id="UP000178114"/>
    </source>
</evidence>
<sequence length="113" mass="12992">MTNRIIVDRCLNTDYTRFNLNIEFSSPYNFVRPLREKGATWNALSAKEKVLVRGIFKTPGVAELNMRAYSLQIEKGRAFHWADIEPAILEVLKDICGQDAEITIQDFRTAIDK</sequence>
<comment type="caution">
    <text evidence="1">The sequence shown here is derived from an EMBL/GenBank/DDBJ whole genome shotgun (WGS) entry which is preliminary data.</text>
</comment>